<protein>
    <submittedName>
        <fullName evidence="2">Swarming motility protein</fullName>
    </submittedName>
</protein>
<dbReference type="InterPro" id="IPR035892">
    <property type="entry name" value="C2_domain_sf"/>
</dbReference>
<name>A0A2C6KHN0_9APIC</name>
<feature type="region of interest" description="Disordered" evidence="1">
    <location>
        <begin position="139"/>
        <end position="263"/>
    </location>
</feature>
<accession>A0A2C6KHN0</accession>
<dbReference type="InterPro" id="IPR012816">
    <property type="entry name" value="NADAR"/>
</dbReference>
<feature type="compositionally biased region" description="Basic and acidic residues" evidence="1">
    <location>
        <begin position="606"/>
        <end position="631"/>
    </location>
</feature>
<dbReference type="InterPro" id="IPR037238">
    <property type="entry name" value="YbiA-like_sf"/>
</dbReference>
<sequence length="956" mass="108516">MKGFFDFILEDMTPAGAEYDPSVARPYCKMCGKDAWLPWTGKYSDYCSVECMNRDRHADVTADRNQSLPRRNAGGVEAASVFQRALAAKRIARELKGMAQARRAEAAAGAVPPADADNEDTFLRQQQKLRQLAGELWKESERMRREAEHEAKEDERRQREREAYERRKRQDAERRKREEEAERRKREEEAERRKREEEAERRKREEELERQRRKETDKKWMQDETADERSMKRSHREGDEHSKGQDTHSRGGDQEERRDPGGVFTKLRQHMEEAAKEDEARRHAMRLRNIWDAGQCRDGVAKEQPSGVCLEKLVNAVDELLSMHRSEEVKLKRIIETQTKEHRRISEIGEEVQALKQKRRPELVAGAVALDCMAERIKAEVVEAVAELNRTATPEPPEGDVKAEQRGSRRPSRRRITVGDLASLRKAALRELQLEMKAFQQPETFGNSYSGELTVWIDSVNGVNSSRLGFGDTLFVVVRCPTNPDQWEKWQTESTSVFVWKEERAFQVTYASYPSSRFLTVELWKNCFPDRTKEFLGEGQIPFPCFLGRWESQVQLCWNTLLGGDCIDLDCGKLRVGLQLRKGDPPRSSNEPTWKEVASTPGDSAEELREKLASPQRKEVAATPRRPKEAPPQKPGNPKGRDGAVQVSMGVVLSVTDSDQAAYPPATTLTEDGVQVDTPEVSNNFFPPGQAELPSLGHGAVAEEPTLLSDEELQIMLPLVLAQMDDHARSASAQAAVRGPRFHSGSLFSARTRRPGSHVTCLNGLCSRVVRSRDFKDYFEEEEFRAWGLCSECQAVLFFTPCPASSPKCVTVSDCCGRPYSELGLQSFVPLAFPDFSTIWPSGWHLLAAQRFTRVEVQERIRCCQTQAELAATLKAPLLKYFVRDDWEGYKYKAARICLQLKVEQHPRLQVLLTATGSARILYECCLESDKADGASHCASDLGGIFMDERARYVGL</sequence>
<feature type="region of interest" description="Disordered" evidence="1">
    <location>
        <begin position="389"/>
        <end position="414"/>
    </location>
</feature>
<organism evidence="2 3">
    <name type="scientific">Cystoisospora suis</name>
    <dbReference type="NCBI Taxonomy" id="483139"/>
    <lineage>
        <taxon>Eukaryota</taxon>
        <taxon>Sar</taxon>
        <taxon>Alveolata</taxon>
        <taxon>Apicomplexa</taxon>
        <taxon>Conoidasida</taxon>
        <taxon>Coccidia</taxon>
        <taxon>Eucoccidiorida</taxon>
        <taxon>Eimeriorina</taxon>
        <taxon>Sarcocystidae</taxon>
        <taxon>Cystoisospora</taxon>
    </lineage>
</organism>
<evidence type="ECO:0000313" key="2">
    <source>
        <dbReference type="EMBL" id="PHJ20000.1"/>
    </source>
</evidence>
<dbReference type="Proteomes" id="UP000221165">
    <property type="component" value="Unassembled WGS sequence"/>
</dbReference>
<evidence type="ECO:0000256" key="1">
    <source>
        <dbReference type="SAM" id="MobiDB-lite"/>
    </source>
</evidence>
<dbReference type="OrthoDB" id="330049at2759"/>
<evidence type="ECO:0000313" key="3">
    <source>
        <dbReference type="Proteomes" id="UP000221165"/>
    </source>
</evidence>
<dbReference type="Gene3D" id="1.10.357.40">
    <property type="entry name" value="YbiA-like"/>
    <property type="match status" value="1"/>
</dbReference>
<dbReference type="SUPFAM" id="SSF143990">
    <property type="entry name" value="YbiA-like"/>
    <property type="match status" value="1"/>
</dbReference>
<dbReference type="SUPFAM" id="SSF49562">
    <property type="entry name" value="C2 domain (Calcium/lipid-binding domain, CaLB)"/>
    <property type="match status" value="1"/>
</dbReference>
<feature type="compositionally biased region" description="Basic and acidic residues" evidence="1">
    <location>
        <begin position="139"/>
        <end position="260"/>
    </location>
</feature>
<keyword evidence="3" id="KW-1185">Reference proteome</keyword>
<feature type="region of interest" description="Disordered" evidence="1">
    <location>
        <begin position="580"/>
        <end position="644"/>
    </location>
</feature>
<reference evidence="2 3" key="1">
    <citation type="journal article" date="2017" name="Int. J. Parasitol.">
        <title>The genome of the protozoan parasite Cystoisospora suis and a reverse vaccinology approach to identify vaccine candidates.</title>
        <authorList>
            <person name="Palmieri N."/>
            <person name="Shrestha A."/>
            <person name="Ruttkowski B."/>
            <person name="Beck T."/>
            <person name="Vogl C."/>
            <person name="Tomley F."/>
            <person name="Blake D.P."/>
            <person name="Joachim A."/>
        </authorList>
    </citation>
    <scope>NUCLEOTIDE SEQUENCE [LARGE SCALE GENOMIC DNA]</scope>
    <source>
        <strain evidence="2 3">Wien I</strain>
    </source>
</reference>
<dbReference type="EMBL" id="MIGC01003074">
    <property type="protein sequence ID" value="PHJ20000.1"/>
    <property type="molecule type" value="Genomic_DNA"/>
</dbReference>
<dbReference type="GeneID" id="94429534"/>
<dbReference type="VEuPathDB" id="ToxoDB:CSUI_006159"/>
<dbReference type="AlphaFoldDB" id="A0A2C6KHN0"/>
<comment type="caution">
    <text evidence="2">The sequence shown here is derived from an EMBL/GenBank/DDBJ whole genome shotgun (WGS) entry which is preliminary data.</text>
</comment>
<proteinExistence type="predicted"/>
<gene>
    <name evidence="2" type="ORF">CSUI_006159</name>
</gene>
<dbReference type="RefSeq" id="XP_067921692.1">
    <property type="nucleotide sequence ID" value="XM_068066323.1"/>
</dbReference>
<dbReference type="CDD" id="cd15457">
    <property type="entry name" value="NADAR"/>
    <property type="match status" value="1"/>
</dbReference>